<reference evidence="1" key="1">
    <citation type="submission" date="2019-11" db="EMBL/GenBank/DDBJ databases">
        <title>Nori genome reveals adaptations in red seaweeds to the harsh intertidal environment.</title>
        <authorList>
            <person name="Wang D."/>
            <person name="Mao Y."/>
        </authorList>
    </citation>
    <scope>NUCLEOTIDE SEQUENCE</scope>
    <source>
        <tissue evidence="1">Gametophyte</tissue>
    </source>
</reference>
<protein>
    <submittedName>
        <fullName evidence="1">Uncharacterized protein</fullName>
    </submittedName>
</protein>
<comment type="caution">
    <text evidence="1">The sequence shown here is derived from an EMBL/GenBank/DDBJ whole genome shotgun (WGS) entry which is preliminary data.</text>
</comment>
<evidence type="ECO:0000313" key="1">
    <source>
        <dbReference type="EMBL" id="KAK1861269.1"/>
    </source>
</evidence>
<proteinExistence type="predicted"/>
<dbReference type="EMBL" id="CM020618">
    <property type="protein sequence ID" value="KAK1861269.1"/>
    <property type="molecule type" value="Genomic_DNA"/>
</dbReference>
<organism evidence="1 2">
    <name type="scientific">Pyropia yezoensis</name>
    <name type="common">Susabi-nori</name>
    <name type="synonym">Porphyra yezoensis</name>
    <dbReference type="NCBI Taxonomy" id="2788"/>
    <lineage>
        <taxon>Eukaryota</taxon>
        <taxon>Rhodophyta</taxon>
        <taxon>Bangiophyceae</taxon>
        <taxon>Bangiales</taxon>
        <taxon>Bangiaceae</taxon>
        <taxon>Pyropia</taxon>
    </lineage>
</organism>
<evidence type="ECO:0000313" key="2">
    <source>
        <dbReference type="Proteomes" id="UP000798662"/>
    </source>
</evidence>
<sequence length="491" mass="48833">MPPRGATMAASSDRGGGGCPCGCGGGRGGGRCDVGWHGAAPLLATLAVAFLPPAAPLPCIGGSFVGATTRCGQPRSSRRLVGTRCLPLLPSPWRRRRGAASAVPRTAAAAATSRQPPVATAGSGGGTAGVGGGGTRGGTPSSAADDVGGGGAGGGSWSSNGRRPLASRLAGRALSALLRSVCDSVTGLIVDVDADSSLALLSGRVRGVSVAADRLVYRGVRVSGSVALFTDAIELDWSRPAGGDAAEPFDLGGGPAGGGWDDPEPTVGWKPGASAPGREPPPSPEQRRRQEEAERERRQQRLRRRLGFPVLPRLAKPFALSGLVTLTQADVNDSPALRDTCAAVLEEVLRVGLSGAVGRLLPRAIGGVDVELVGVELWSSVSASPAVEAARKRRRRGWATDTDADADADGGGLGSWPGAGGGGGGGGGGGLGGAAWGGVAGPADEGDGPRSHPPPARTAYPWPPHPLVDGGDDWGGAGSRGGGDQAGDWGR</sequence>
<accession>A0ACC3BTH9</accession>
<gene>
    <name evidence="1" type="ORF">I4F81_003853</name>
</gene>
<name>A0ACC3BTH9_PYRYE</name>
<dbReference type="Proteomes" id="UP000798662">
    <property type="component" value="Chromosome 1"/>
</dbReference>
<keyword evidence="2" id="KW-1185">Reference proteome</keyword>